<dbReference type="InterPro" id="IPR033116">
    <property type="entry name" value="TRYPSIN_SER"/>
</dbReference>
<organism evidence="5 6">
    <name type="scientific">Lentzea xinjiangensis</name>
    <dbReference type="NCBI Taxonomy" id="402600"/>
    <lineage>
        <taxon>Bacteria</taxon>
        <taxon>Bacillati</taxon>
        <taxon>Actinomycetota</taxon>
        <taxon>Actinomycetes</taxon>
        <taxon>Pseudonocardiales</taxon>
        <taxon>Pseudonocardiaceae</taxon>
        <taxon>Lentzea</taxon>
    </lineage>
</organism>
<dbReference type="STRING" id="402600.SAMN05216188_13087"/>
<evidence type="ECO:0000256" key="3">
    <source>
        <dbReference type="SAM" id="SignalP"/>
    </source>
</evidence>
<evidence type="ECO:0000256" key="2">
    <source>
        <dbReference type="SAM" id="MobiDB-lite"/>
    </source>
</evidence>
<feature type="domain" description="Peptidase S1" evidence="4">
    <location>
        <begin position="54"/>
        <end position="323"/>
    </location>
</feature>
<dbReference type="PANTHER" id="PTHR24256">
    <property type="entry name" value="TRYPTASE-RELATED"/>
    <property type="match status" value="1"/>
</dbReference>
<evidence type="ECO:0000259" key="4">
    <source>
        <dbReference type="PROSITE" id="PS50240"/>
    </source>
</evidence>
<proteinExistence type="predicted"/>
<reference evidence="6" key="1">
    <citation type="submission" date="2016-10" db="EMBL/GenBank/DDBJ databases">
        <authorList>
            <person name="Varghese N."/>
            <person name="Submissions S."/>
        </authorList>
    </citation>
    <scope>NUCLEOTIDE SEQUENCE [LARGE SCALE GENOMIC DNA]</scope>
    <source>
        <strain evidence="6">CGMCC 4.3525</strain>
    </source>
</reference>
<dbReference type="SUPFAM" id="SSF50494">
    <property type="entry name" value="Trypsin-like serine proteases"/>
    <property type="match status" value="1"/>
</dbReference>
<sequence>METNIRRGFIAVFAAIMLMIGVAPAATGQVAATSPTGEVSVTTPAPSGDVDTQVVGGGQATRLTDGLVAVEYDAQDYYRDDHLTCTATMLEDEKRPGWVQWGLLAAHCVTNLPTGIAQAKAALFSERINGSPVWIPVQAKAYQVRAGSLDRTQVAPVPVTEIVVFPGWEWIPGGEAPVEKKGAGDAAMIRLATPVQVRGATVATTEPRPGSKVSLVGFGRTSNSSAASPTTAYQLRTTVLQQQACASAEISSTDMCTNNPRRSNGPGKGACNGDSGGPVVEEKPGRDLVVGVISRGANVDCGESPDVSTSIAPISSWINAVRRGEIAHDLPLTAAQGGPIPHPSIKITTTAPMQRELTRVG</sequence>
<dbReference type="OrthoDB" id="3657335at2"/>
<evidence type="ECO:0000313" key="6">
    <source>
        <dbReference type="Proteomes" id="UP000199352"/>
    </source>
</evidence>
<protein>
    <submittedName>
        <fullName evidence="5">Trypsin</fullName>
    </submittedName>
</protein>
<keyword evidence="1" id="KW-1015">Disulfide bond</keyword>
<dbReference type="GO" id="GO:0006508">
    <property type="term" value="P:proteolysis"/>
    <property type="evidence" value="ECO:0007669"/>
    <property type="project" value="InterPro"/>
</dbReference>
<dbReference type="GO" id="GO:0004252">
    <property type="term" value="F:serine-type endopeptidase activity"/>
    <property type="evidence" value="ECO:0007669"/>
    <property type="project" value="InterPro"/>
</dbReference>
<dbReference type="Pfam" id="PF00089">
    <property type="entry name" value="Trypsin"/>
    <property type="match status" value="1"/>
</dbReference>
<feature type="region of interest" description="Disordered" evidence="2">
    <location>
        <begin position="256"/>
        <end position="283"/>
    </location>
</feature>
<feature type="compositionally biased region" description="Gly residues" evidence="2">
    <location>
        <begin position="266"/>
        <end position="276"/>
    </location>
</feature>
<gene>
    <name evidence="5" type="ORF">SAMN05216188_13087</name>
</gene>
<feature type="signal peptide" evidence="3">
    <location>
        <begin position="1"/>
        <end position="25"/>
    </location>
</feature>
<accession>A0A1H9W5B3</accession>
<evidence type="ECO:0000313" key="5">
    <source>
        <dbReference type="EMBL" id="SES28974.1"/>
    </source>
</evidence>
<dbReference type="InterPro" id="IPR001254">
    <property type="entry name" value="Trypsin_dom"/>
</dbReference>
<name>A0A1H9W5B3_9PSEU</name>
<dbReference type="InterPro" id="IPR043504">
    <property type="entry name" value="Peptidase_S1_PA_chymotrypsin"/>
</dbReference>
<dbReference type="PROSITE" id="PS00135">
    <property type="entry name" value="TRYPSIN_SER"/>
    <property type="match status" value="1"/>
</dbReference>
<dbReference type="InterPro" id="IPR009003">
    <property type="entry name" value="Peptidase_S1_PA"/>
</dbReference>
<keyword evidence="3" id="KW-0732">Signal</keyword>
<dbReference type="SMART" id="SM00020">
    <property type="entry name" value="Tryp_SPc"/>
    <property type="match status" value="1"/>
</dbReference>
<dbReference type="InterPro" id="IPR051487">
    <property type="entry name" value="Ser/Thr_Proteases_Immune/Dev"/>
</dbReference>
<dbReference type="Proteomes" id="UP000199352">
    <property type="component" value="Unassembled WGS sequence"/>
</dbReference>
<feature type="chain" id="PRO_5011486398" evidence="3">
    <location>
        <begin position="26"/>
        <end position="361"/>
    </location>
</feature>
<dbReference type="EMBL" id="FOFR01000030">
    <property type="protein sequence ID" value="SES28974.1"/>
    <property type="molecule type" value="Genomic_DNA"/>
</dbReference>
<dbReference type="RefSeq" id="WP_143116454.1">
    <property type="nucleotide sequence ID" value="NZ_FOFR01000030.1"/>
</dbReference>
<dbReference type="Gene3D" id="2.40.10.10">
    <property type="entry name" value="Trypsin-like serine proteases"/>
    <property type="match status" value="1"/>
</dbReference>
<dbReference type="AlphaFoldDB" id="A0A1H9W5B3"/>
<evidence type="ECO:0000256" key="1">
    <source>
        <dbReference type="ARBA" id="ARBA00023157"/>
    </source>
</evidence>
<dbReference type="PROSITE" id="PS50240">
    <property type="entry name" value="TRYPSIN_DOM"/>
    <property type="match status" value="1"/>
</dbReference>
<keyword evidence="6" id="KW-1185">Reference proteome</keyword>